<keyword evidence="2" id="KW-0808">Transferase</keyword>
<dbReference type="InterPro" id="IPR016181">
    <property type="entry name" value="Acyl_CoA_acyltransferase"/>
</dbReference>
<proteinExistence type="predicted"/>
<feature type="domain" description="N-acetyltransferase" evidence="1">
    <location>
        <begin position="184"/>
        <end position="339"/>
    </location>
</feature>
<gene>
    <name evidence="2" type="ORF">CryarDRAFT_0070</name>
</gene>
<dbReference type="GO" id="GO:0016747">
    <property type="term" value="F:acyltransferase activity, transferring groups other than amino-acyl groups"/>
    <property type="evidence" value="ECO:0007669"/>
    <property type="project" value="InterPro"/>
</dbReference>
<evidence type="ECO:0000259" key="1">
    <source>
        <dbReference type="PROSITE" id="PS51186"/>
    </source>
</evidence>
<protein>
    <submittedName>
        <fullName evidence="2">Acetyltransferase, ribosomal protein N-acetylase</fullName>
    </submittedName>
</protein>
<dbReference type="Proteomes" id="UP000021053">
    <property type="component" value="Unassembled WGS sequence"/>
</dbReference>
<evidence type="ECO:0000313" key="2">
    <source>
        <dbReference type="EMBL" id="EXG79052.1"/>
    </source>
</evidence>
<dbReference type="PATRIC" id="fig|927661.3.peg.65"/>
<dbReference type="SUPFAM" id="SSF55729">
    <property type="entry name" value="Acyl-CoA N-acyltransferases (Nat)"/>
    <property type="match status" value="1"/>
</dbReference>
<accession>A0A010ZP96</accession>
<name>A0A010ZP96_9ACTN</name>
<dbReference type="GO" id="GO:0005840">
    <property type="term" value="C:ribosome"/>
    <property type="evidence" value="ECO:0007669"/>
    <property type="project" value="UniProtKB-KW"/>
</dbReference>
<reference evidence="2 3" key="1">
    <citation type="submission" date="2013-07" db="EMBL/GenBank/DDBJ databases">
        <authorList>
            <consortium name="DOE Joint Genome Institute"/>
            <person name="Eisen J."/>
            <person name="Huntemann M."/>
            <person name="Han J."/>
            <person name="Chen A."/>
            <person name="Kyrpides N."/>
            <person name="Mavromatis K."/>
            <person name="Markowitz V."/>
            <person name="Palaniappan K."/>
            <person name="Ivanova N."/>
            <person name="Schaumberg A."/>
            <person name="Pati A."/>
            <person name="Liolios K."/>
            <person name="Nordberg H.P."/>
            <person name="Cantor M.N."/>
            <person name="Hua S.X."/>
            <person name="Woyke T."/>
        </authorList>
    </citation>
    <scope>NUCLEOTIDE SEQUENCE [LARGE SCALE GENOMIC DNA]</scope>
    <source>
        <strain evidence="2 3">DSM 44712</strain>
    </source>
</reference>
<dbReference type="Pfam" id="PF00583">
    <property type="entry name" value="Acetyltransf_1"/>
    <property type="match status" value="1"/>
</dbReference>
<dbReference type="HOGENOM" id="CLU_050048_0_0_11"/>
<comment type="caution">
    <text evidence="2">The sequence shown here is derived from an EMBL/GenBank/DDBJ whole genome shotgun (WGS) entry which is preliminary data.</text>
</comment>
<sequence>MLGTHDWRMTLWQIRTVVDDEPGRLAALAGSLGELSVNILSVQVHPVVAGAVDDFVADAPASLTAEDLAAAVAAGGGRRAVVRPADVHGLADPPTRALQLAARLVRDPESLPLALSELLDGGAVEWSPAGVPVPDEGELQLRDPRGGSLRVVRMDSRLTPSEAARAHALADLATVLAAAPEGAVTWRRASAADVDEIAAMHDRCSDETRFRRYHSGLTRIPRRQLARLVNPRLGVALVGEVDGAIVAMGNLMWCGAADATPAELGLLVEDAWQSRGLGTAVTRRLLAAAVDAECDRIHAMVRPDNVPMLRLLAGLGLPTHRHWEDGTLTVTVDLAAKIDEGVASSLGQ</sequence>
<dbReference type="InterPro" id="IPR045865">
    <property type="entry name" value="ACT-like_dom_sf"/>
</dbReference>
<keyword evidence="2" id="KW-0687">Ribonucleoprotein</keyword>
<keyword evidence="2" id="KW-0689">Ribosomal protein</keyword>
<dbReference type="AlphaFoldDB" id="A0A010ZP96"/>
<dbReference type="EMBL" id="JFBT01000001">
    <property type="protein sequence ID" value="EXG79052.1"/>
    <property type="molecule type" value="Genomic_DNA"/>
</dbReference>
<dbReference type="InterPro" id="IPR000182">
    <property type="entry name" value="GNAT_dom"/>
</dbReference>
<dbReference type="PROSITE" id="PS51186">
    <property type="entry name" value="GNAT"/>
    <property type="match status" value="1"/>
</dbReference>
<dbReference type="Gene3D" id="3.40.630.30">
    <property type="match status" value="1"/>
</dbReference>
<dbReference type="CDD" id="cd04301">
    <property type="entry name" value="NAT_SF"/>
    <property type="match status" value="1"/>
</dbReference>
<organism evidence="2 3">
    <name type="scientific">Cryptosporangium arvum DSM 44712</name>
    <dbReference type="NCBI Taxonomy" id="927661"/>
    <lineage>
        <taxon>Bacteria</taxon>
        <taxon>Bacillati</taxon>
        <taxon>Actinomycetota</taxon>
        <taxon>Actinomycetes</taxon>
        <taxon>Cryptosporangiales</taxon>
        <taxon>Cryptosporangiaceae</taxon>
        <taxon>Cryptosporangium</taxon>
    </lineage>
</organism>
<keyword evidence="3" id="KW-1185">Reference proteome</keyword>
<dbReference type="SUPFAM" id="SSF55021">
    <property type="entry name" value="ACT-like"/>
    <property type="match status" value="1"/>
</dbReference>
<evidence type="ECO:0000313" key="3">
    <source>
        <dbReference type="Proteomes" id="UP000021053"/>
    </source>
</evidence>